<dbReference type="EMBL" id="NJBN01000001">
    <property type="protein sequence ID" value="TKJ42560.1"/>
    <property type="molecule type" value="Genomic_DNA"/>
</dbReference>
<dbReference type="PANTHER" id="PTHR35038">
    <property type="entry name" value="DISSIMILATORY SULFITE REDUCTASE SIRA"/>
    <property type="match status" value="1"/>
</dbReference>
<gene>
    <name evidence="5" type="ORF">CEE37_02405</name>
</gene>
<name>A0A532V5U0_UNCL8</name>
<dbReference type="InterPro" id="IPR051829">
    <property type="entry name" value="Multiheme_Cytochr_ET"/>
</dbReference>
<dbReference type="Proteomes" id="UP000319619">
    <property type="component" value="Unassembled WGS sequence"/>
</dbReference>
<dbReference type="AlphaFoldDB" id="A0A532V5U0"/>
<dbReference type="InterPro" id="IPR026444">
    <property type="entry name" value="Secre_tail"/>
</dbReference>
<dbReference type="Pfam" id="PF13435">
    <property type="entry name" value="Cytochrome_C554"/>
    <property type="match status" value="1"/>
</dbReference>
<feature type="signal peptide" evidence="2">
    <location>
        <begin position="1"/>
        <end position="16"/>
    </location>
</feature>
<keyword evidence="1 2" id="KW-0732">Signal</keyword>
<dbReference type="NCBIfam" id="TIGR04183">
    <property type="entry name" value="Por_Secre_tail"/>
    <property type="match status" value="1"/>
</dbReference>
<feature type="domain" description="Cytochrome c-552/4" evidence="3">
    <location>
        <begin position="127"/>
        <end position="168"/>
    </location>
</feature>
<dbReference type="PANTHER" id="PTHR35038:SF8">
    <property type="entry name" value="C-TYPE POLYHEME CYTOCHROME OMCC"/>
    <property type="match status" value="1"/>
</dbReference>
<sequence>MRLLLIFMLLPASVLAQNYSGDLSCLGGMCHSDKYVEYKNSGHPHQLYHNNGYTPPSYTWPFTSVPPLPTVNGLPLEWSDVHYVIGNYYWKARFLDETGAIITGESGDMTQWNLQFDNWSSYHPGETMQYDCAPCHTTGYTEYGIMPNYPNIVGGWYLDGVQCEACHGPCSSHVVNSAILTPGGLECGECHYRDRQNRLIWQDGFLLDRQEAVELYTGGMTEIACEQCHEPHRSTVYDLGGIPSNFDCSSCDGHSPEPGKKMYMDQVMEGVDCIDCHMPYMDISAGSVNQYKADVRSHIYGILPLPIYGYENTYQIGDTTYWQLTYTPSGDIAKITLDYACLGCHIDNGIPLTIEEAAEMAQGFHVEPLVSINLTAANPPVIIPPDGGSFDFSLNGQNNQSYELRIDFWSDITDPNGIVTDHILFTDITLQPGETFYIDSSYALSAAAEEGAHMYRAYVQEHVWQELYDHDVFAVQKQPGSLSIDFAPYNPPILIPPEGGSFDFNLTIANNQTGGLRINYWAEIVDPAGLVDTLISAADTTLQIGSIIQLDGQYSLPTGTLAGEYTCSAFARDQITLELYDQESFYLEKEGNSSVVTTSDGAAIEMFELNVYPNPFNATTVLSYQLHVASMVNLAIYDIYGRKVAELINSQRGAGVHQVTFDSDMLSSGVYVARLTTNQTQQTTKFVLLK</sequence>
<evidence type="ECO:0000259" key="3">
    <source>
        <dbReference type="Pfam" id="PF13435"/>
    </source>
</evidence>
<dbReference type="CDD" id="cd08168">
    <property type="entry name" value="Cytochrom_C3"/>
    <property type="match status" value="1"/>
</dbReference>
<feature type="chain" id="PRO_5021950592" evidence="2">
    <location>
        <begin position="17"/>
        <end position="690"/>
    </location>
</feature>
<feature type="domain" description="Secretion system C-terminal sorting" evidence="4">
    <location>
        <begin position="611"/>
        <end position="687"/>
    </location>
</feature>
<comment type="caution">
    <text evidence="5">The sequence shown here is derived from an EMBL/GenBank/DDBJ whole genome shotgun (WGS) entry which is preliminary data.</text>
</comment>
<dbReference type="InterPro" id="IPR036280">
    <property type="entry name" value="Multihaem_cyt_sf"/>
</dbReference>
<evidence type="ECO:0000313" key="6">
    <source>
        <dbReference type="Proteomes" id="UP000319619"/>
    </source>
</evidence>
<dbReference type="Gene3D" id="1.10.1130.10">
    <property type="entry name" value="Flavocytochrome C3, Chain A"/>
    <property type="match status" value="1"/>
</dbReference>
<dbReference type="Pfam" id="PF18962">
    <property type="entry name" value="Por_Secre_tail"/>
    <property type="match status" value="1"/>
</dbReference>
<dbReference type="Gene3D" id="2.60.40.4070">
    <property type="match status" value="1"/>
</dbReference>
<evidence type="ECO:0000313" key="5">
    <source>
        <dbReference type="EMBL" id="TKJ42560.1"/>
    </source>
</evidence>
<proteinExistence type="predicted"/>
<protein>
    <submittedName>
        <fullName evidence="5">Uncharacterized protein</fullName>
    </submittedName>
</protein>
<dbReference type="InterPro" id="IPR023155">
    <property type="entry name" value="Cyt_c-552/4"/>
</dbReference>
<reference evidence="5 6" key="1">
    <citation type="submission" date="2017-06" db="EMBL/GenBank/DDBJ databases">
        <title>Novel microbial phyla capable of carbon fixation and sulfur reduction in deep-sea sediments.</title>
        <authorList>
            <person name="Huang J."/>
            <person name="Baker B."/>
            <person name="Wang Y."/>
        </authorList>
    </citation>
    <scope>NUCLEOTIDE SEQUENCE [LARGE SCALE GENOMIC DNA]</scope>
    <source>
        <strain evidence="5">B3_LCP</strain>
    </source>
</reference>
<accession>A0A532V5U0</accession>
<evidence type="ECO:0000256" key="2">
    <source>
        <dbReference type="SAM" id="SignalP"/>
    </source>
</evidence>
<evidence type="ECO:0000259" key="4">
    <source>
        <dbReference type="Pfam" id="PF18962"/>
    </source>
</evidence>
<organism evidence="5 6">
    <name type="scientific">candidate division LCP-89 bacterium B3_LCP</name>
    <dbReference type="NCBI Taxonomy" id="2012998"/>
    <lineage>
        <taxon>Bacteria</taxon>
        <taxon>Pseudomonadati</taxon>
        <taxon>Bacteria division LCP-89</taxon>
    </lineage>
</organism>
<dbReference type="SUPFAM" id="SSF48695">
    <property type="entry name" value="Multiheme cytochromes"/>
    <property type="match status" value="1"/>
</dbReference>
<evidence type="ECO:0000256" key="1">
    <source>
        <dbReference type="ARBA" id="ARBA00022729"/>
    </source>
</evidence>